<dbReference type="PANTHER" id="PTHR35923">
    <property type="entry name" value="MAJOR EXTRACELLULAR ENDOGLUCANASE"/>
    <property type="match status" value="1"/>
</dbReference>
<keyword evidence="2" id="KW-0119">Carbohydrate metabolism</keyword>
<protein>
    <submittedName>
        <fullName evidence="5">Aste57867_12831 protein</fullName>
    </submittedName>
</protein>
<dbReference type="EMBL" id="CAADRA010005424">
    <property type="protein sequence ID" value="VFT89678.1"/>
    <property type="molecule type" value="Genomic_DNA"/>
</dbReference>
<dbReference type="AlphaFoldDB" id="A0A485KXE0"/>
<keyword evidence="6" id="KW-1185">Reference proteome</keyword>
<gene>
    <name evidence="5" type="primary">Aste57867_12831</name>
    <name evidence="4" type="ORF">As57867_012783</name>
    <name evidence="5" type="ORF">ASTE57867_12831</name>
</gene>
<accession>A0A485KXE0</accession>
<reference evidence="5 6" key="1">
    <citation type="submission" date="2019-03" db="EMBL/GenBank/DDBJ databases">
        <authorList>
            <person name="Gaulin E."/>
            <person name="Dumas B."/>
        </authorList>
    </citation>
    <scope>NUCLEOTIDE SEQUENCE [LARGE SCALE GENOMIC DNA]</scope>
    <source>
        <strain evidence="5">CBS 568.67</strain>
    </source>
</reference>
<proteinExistence type="predicted"/>
<dbReference type="PANTHER" id="PTHR35923:SF2">
    <property type="entry name" value="ENDOGLUCANASE"/>
    <property type="match status" value="1"/>
</dbReference>
<dbReference type="EMBL" id="VJMH01005403">
    <property type="protein sequence ID" value="KAF0696413.1"/>
    <property type="molecule type" value="Genomic_DNA"/>
</dbReference>
<evidence type="ECO:0000256" key="1">
    <source>
        <dbReference type="ARBA" id="ARBA00023001"/>
    </source>
</evidence>
<keyword evidence="3" id="KW-0624">Polysaccharide degradation</keyword>
<dbReference type="OrthoDB" id="442731at2759"/>
<dbReference type="GO" id="GO:0030245">
    <property type="term" value="P:cellulose catabolic process"/>
    <property type="evidence" value="ECO:0007669"/>
    <property type="project" value="UniProtKB-KW"/>
</dbReference>
<evidence type="ECO:0000313" key="5">
    <source>
        <dbReference type="EMBL" id="VFT89678.1"/>
    </source>
</evidence>
<keyword evidence="1" id="KW-0136">Cellulose degradation</keyword>
<evidence type="ECO:0000256" key="3">
    <source>
        <dbReference type="ARBA" id="ARBA00023326"/>
    </source>
</evidence>
<name>A0A485KXE0_9STRA</name>
<evidence type="ECO:0000256" key="2">
    <source>
        <dbReference type="ARBA" id="ARBA00023277"/>
    </source>
</evidence>
<sequence length="139" mass="15686">MQSGAALTYKDWFGGALQQVKMAPRELSVADKLVYAPRNYTPAVYPQPYFYSDALVLGEFGGLYTVEAHPKKIAQRATDFTIQTLLTKGYAGGYMWSESAYSFNPFHTDVYAQEGLLRYATGSTRTTDLQRHWHLSMHS</sequence>
<dbReference type="Proteomes" id="UP000332933">
    <property type="component" value="Unassembled WGS sequence"/>
</dbReference>
<organism evidence="5 6">
    <name type="scientific">Aphanomyces stellatus</name>
    <dbReference type="NCBI Taxonomy" id="120398"/>
    <lineage>
        <taxon>Eukaryota</taxon>
        <taxon>Sar</taxon>
        <taxon>Stramenopiles</taxon>
        <taxon>Oomycota</taxon>
        <taxon>Saprolegniomycetes</taxon>
        <taxon>Saprolegniales</taxon>
        <taxon>Verrucalvaceae</taxon>
        <taxon>Aphanomyces</taxon>
    </lineage>
</organism>
<evidence type="ECO:0000313" key="4">
    <source>
        <dbReference type="EMBL" id="KAF0696413.1"/>
    </source>
</evidence>
<dbReference type="Gene3D" id="3.20.20.80">
    <property type="entry name" value="Glycosidases"/>
    <property type="match status" value="1"/>
</dbReference>
<reference evidence="4" key="2">
    <citation type="submission" date="2019-06" db="EMBL/GenBank/DDBJ databases">
        <title>Genomics analysis of Aphanomyces spp. identifies a new class of oomycete effector associated with host adaptation.</title>
        <authorList>
            <person name="Gaulin E."/>
        </authorList>
    </citation>
    <scope>NUCLEOTIDE SEQUENCE</scope>
    <source>
        <strain evidence="4">CBS 578.67</strain>
    </source>
</reference>
<evidence type="ECO:0000313" key="6">
    <source>
        <dbReference type="Proteomes" id="UP000332933"/>
    </source>
</evidence>